<feature type="compositionally biased region" description="Polar residues" evidence="1">
    <location>
        <begin position="135"/>
        <end position="145"/>
    </location>
</feature>
<evidence type="ECO:0008006" key="4">
    <source>
        <dbReference type="Google" id="ProtNLM"/>
    </source>
</evidence>
<evidence type="ECO:0000313" key="3">
    <source>
        <dbReference type="Proteomes" id="UP000280668"/>
    </source>
</evidence>
<feature type="region of interest" description="Disordered" evidence="1">
    <location>
        <begin position="379"/>
        <end position="398"/>
    </location>
</feature>
<sequence>MNLSTFTARLPQDVPLATVVMDASRDSETGAQTLTTRWKDLQRSLEGLDAPTLEALDEEIRTVSRSGGKHGRVIIAGQGQVYLDKVLADPPAGDEATLGQNPLALARALDDHVSYLLAAVDRSGADITVHGDPSSAPTAVDQESSVDGGHNELRKANSGALSHKRFESRAEDSWERNAEAVASELDRHVAEDRPELLILTGDVRARHLVADNLQQHARDILLHLDGGSRNAGAHEDAFEERLSAVLLQYRMRRRQEVLNRYDQARGQDGPAVAGTDAVLRALRRGQVSELILNETAAGPPSTLAERTVWVGDEPLQISPSREEVASLGAQAPHEERLDLALGQAAAAQGAEIILIDDAADGTRLTEGVGALLRWEDDSTPRDRAFGMSGDPARETAGN</sequence>
<dbReference type="AlphaFoldDB" id="A0A3N2BFA1"/>
<dbReference type="EMBL" id="RKHK01000001">
    <property type="protein sequence ID" value="ROR73933.1"/>
    <property type="molecule type" value="Genomic_DNA"/>
</dbReference>
<comment type="caution">
    <text evidence="2">The sequence shown here is derived from an EMBL/GenBank/DDBJ whole genome shotgun (WGS) entry which is preliminary data.</text>
</comment>
<name>A0A3N2BFA1_9MICO</name>
<proteinExistence type="predicted"/>
<reference evidence="2 3" key="1">
    <citation type="submission" date="2018-11" db="EMBL/GenBank/DDBJ databases">
        <title>Sequencing the genomes of 1000 actinobacteria strains.</title>
        <authorList>
            <person name="Klenk H.-P."/>
        </authorList>
    </citation>
    <scope>NUCLEOTIDE SEQUENCE [LARGE SCALE GENOMIC DNA]</scope>
    <source>
        <strain evidence="2 3">DSM 11294</strain>
    </source>
</reference>
<organism evidence="2 3">
    <name type="scientific">Bogoriella caseilytica</name>
    <dbReference type="NCBI Taxonomy" id="56055"/>
    <lineage>
        <taxon>Bacteria</taxon>
        <taxon>Bacillati</taxon>
        <taxon>Actinomycetota</taxon>
        <taxon>Actinomycetes</taxon>
        <taxon>Micrococcales</taxon>
        <taxon>Bogoriellaceae</taxon>
        <taxon>Bogoriella</taxon>
    </lineage>
</organism>
<dbReference type="RefSeq" id="WP_123304289.1">
    <property type="nucleotide sequence ID" value="NZ_RKHK01000001.1"/>
</dbReference>
<protein>
    <recommendedName>
        <fullName evidence="4">Peptide subunit release factor 1 (ERF1)</fullName>
    </recommendedName>
</protein>
<keyword evidence="3" id="KW-1185">Reference proteome</keyword>
<dbReference type="Proteomes" id="UP000280668">
    <property type="component" value="Unassembled WGS sequence"/>
</dbReference>
<gene>
    <name evidence="2" type="ORF">EDD31_2328</name>
</gene>
<dbReference type="OrthoDB" id="5179393at2"/>
<dbReference type="Pfam" id="PF18844">
    <property type="entry name" value="baeRF_family2"/>
    <property type="match status" value="1"/>
</dbReference>
<evidence type="ECO:0000313" key="2">
    <source>
        <dbReference type="EMBL" id="ROR73933.1"/>
    </source>
</evidence>
<dbReference type="InterPro" id="IPR029064">
    <property type="entry name" value="Ribosomal_eL30-like_sf"/>
</dbReference>
<dbReference type="SUPFAM" id="SSF55315">
    <property type="entry name" value="L30e-like"/>
    <property type="match status" value="1"/>
</dbReference>
<dbReference type="InterPro" id="IPR040701">
    <property type="entry name" value="Bact_RF_family2"/>
</dbReference>
<accession>A0A3N2BFA1</accession>
<feature type="region of interest" description="Disordered" evidence="1">
    <location>
        <begin position="131"/>
        <end position="151"/>
    </location>
</feature>
<evidence type="ECO:0000256" key="1">
    <source>
        <dbReference type="SAM" id="MobiDB-lite"/>
    </source>
</evidence>
<dbReference type="Gene3D" id="3.30.1330.30">
    <property type="match status" value="1"/>
</dbReference>